<dbReference type="AlphaFoldDB" id="A0ABD0Q9R2"/>
<reference evidence="10 11" key="1">
    <citation type="submission" date="2024-05" db="EMBL/GenBank/DDBJ databases">
        <title>Genome sequencing and assembly of Indian major carp, Cirrhinus mrigala (Hamilton, 1822).</title>
        <authorList>
            <person name="Mohindra V."/>
            <person name="Chowdhury L.M."/>
            <person name="Lal K."/>
            <person name="Jena J.K."/>
        </authorList>
    </citation>
    <scope>NUCLEOTIDE SEQUENCE [LARGE SCALE GENOMIC DNA]</scope>
    <source>
        <strain evidence="10">CM1030</strain>
        <tissue evidence="10">Blood</tissue>
    </source>
</reference>
<keyword evidence="7" id="KW-0472">Membrane</keyword>
<keyword evidence="3" id="KW-0677">Repeat</keyword>
<dbReference type="PANTHER" id="PTHR24025">
    <property type="entry name" value="DESMOGLEIN FAMILY MEMBER"/>
    <property type="match status" value="1"/>
</dbReference>
<gene>
    <name evidence="10" type="ORF">M9458_021995</name>
</gene>
<evidence type="ECO:0000256" key="1">
    <source>
        <dbReference type="ARBA" id="ARBA00004370"/>
    </source>
</evidence>
<keyword evidence="2" id="KW-0812">Transmembrane</keyword>
<dbReference type="PROSITE" id="PS50268">
    <property type="entry name" value="CADHERIN_2"/>
    <property type="match status" value="1"/>
</dbReference>
<dbReference type="Pfam" id="PF00028">
    <property type="entry name" value="Cadherin"/>
    <property type="match status" value="1"/>
</dbReference>
<feature type="domain" description="Cadherin" evidence="9">
    <location>
        <begin position="1"/>
        <end position="62"/>
    </location>
</feature>
<dbReference type="GO" id="GO:0007155">
    <property type="term" value="P:cell adhesion"/>
    <property type="evidence" value="ECO:0007669"/>
    <property type="project" value="UniProtKB-KW"/>
</dbReference>
<dbReference type="GO" id="GO:0016020">
    <property type="term" value="C:membrane"/>
    <property type="evidence" value="ECO:0007669"/>
    <property type="project" value="UniProtKB-SubCell"/>
</dbReference>
<feature type="non-terminal residue" evidence="10">
    <location>
        <position position="63"/>
    </location>
</feature>
<evidence type="ECO:0000313" key="11">
    <source>
        <dbReference type="Proteomes" id="UP001529510"/>
    </source>
</evidence>
<accession>A0ABD0Q9R2</accession>
<dbReference type="EMBL" id="JAMKFB020000010">
    <property type="protein sequence ID" value="KAL0182620.1"/>
    <property type="molecule type" value="Genomic_DNA"/>
</dbReference>
<keyword evidence="6" id="KW-1133">Transmembrane helix</keyword>
<dbReference type="CDD" id="cd11304">
    <property type="entry name" value="Cadherin_repeat"/>
    <property type="match status" value="1"/>
</dbReference>
<comment type="caution">
    <text evidence="10">The sequence shown here is derived from an EMBL/GenBank/DDBJ whole genome shotgun (WGS) entry which is preliminary data.</text>
</comment>
<evidence type="ECO:0000256" key="3">
    <source>
        <dbReference type="ARBA" id="ARBA00022737"/>
    </source>
</evidence>
<evidence type="ECO:0000259" key="9">
    <source>
        <dbReference type="PROSITE" id="PS50268"/>
    </source>
</evidence>
<evidence type="ECO:0000256" key="2">
    <source>
        <dbReference type="ARBA" id="ARBA00022692"/>
    </source>
</evidence>
<dbReference type="GO" id="GO:0005509">
    <property type="term" value="F:calcium ion binding"/>
    <property type="evidence" value="ECO:0007669"/>
    <property type="project" value="UniProtKB-UniRule"/>
</dbReference>
<evidence type="ECO:0000256" key="7">
    <source>
        <dbReference type="ARBA" id="ARBA00023136"/>
    </source>
</evidence>
<sequence length="63" mass="6348">VKADDADGGSFGAITYSIGSGPASAPPSQFTINKETGQICTSVALDRDEGSDSFDFTVTATDG</sequence>
<comment type="subcellular location">
    <subcellularLocation>
        <location evidence="1">Membrane</location>
    </subcellularLocation>
</comment>
<dbReference type="InterPro" id="IPR002126">
    <property type="entry name" value="Cadherin-like_dom"/>
</dbReference>
<evidence type="ECO:0000256" key="8">
    <source>
        <dbReference type="PROSITE-ProRule" id="PRU00043"/>
    </source>
</evidence>
<name>A0ABD0Q9R2_CIRMR</name>
<protein>
    <recommendedName>
        <fullName evidence="9">Cadherin domain-containing protein</fullName>
    </recommendedName>
</protein>
<dbReference type="SUPFAM" id="SSF49313">
    <property type="entry name" value="Cadherin-like"/>
    <property type="match status" value="1"/>
</dbReference>
<evidence type="ECO:0000313" key="10">
    <source>
        <dbReference type="EMBL" id="KAL0182620.1"/>
    </source>
</evidence>
<dbReference type="InterPro" id="IPR050971">
    <property type="entry name" value="Cadherin-domain_protein"/>
</dbReference>
<dbReference type="InterPro" id="IPR015919">
    <property type="entry name" value="Cadherin-like_sf"/>
</dbReference>
<keyword evidence="11" id="KW-1185">Reference proteome</keyword>
<dbReference type="Proteomes" id="UP001529510">
    <property type="component" value="Unassembled WGS sequence"/>
</dbReference>
<keyword evidence="5" id="KW-0130">Cell adhesion</keyword>
<organism evidence="10 11">
    <name type="scientific">Cirrhinus mrigala</name>
    <name type="common">Mrigala</name>
    <dbReference type="NCBI Taxonomy" id="683832"/>
    <lineage>
        <taxon>Eukaryota</taxon>
        <taxon>Metazoa</taxon>
        <taxon>Chordata</taxon>
        <taxon>Craniata</taxon>
        <taxon>Vertebrata</taxon>
        <taxon>Euteleostomi</taxon>
        <taxon>Actinopterygii</taxon>
        <taxon>Neopterygii</taxon>
        <taxon>Teleostei</taxon>
        <taxon>Ostariophysi</taxon>
        <taxon>Cypriniformes</taxon>
        <taxon>Cyprinidae</taxon>
        <taxon>Labeoninae</taxon>
        <taxon>Labeonini</taxon>
        <taxon>Cirrhinus</taxon>
    </lineage>
</organism>
<evidence type="ECO:0000256" key="4">
    <source>
        <dbReference type="ARBA" id="ARBA00022837"/>
    </source>
</evidence>
<evidence type="ECO:0000256" key="6">
    <source>
        <dbReference type="ARBA" id="ARBA00022989"/>
    </source>
</evidence>
<dbReference type="Gene3D" id="2.60.40.60">
    <property type="entry name" value="Cadherins"/>
    <property type="match status" value="1"/>
</dbReference>
<proteinExistence type="predicted"/>
<dbReference type="PANTHER" id="PTHR24025:SF22">
    <property type="entry name" value="CADHERIN DOMAIN-CONTAINING PROTEIN"/>
    <property type="match status" value="1"/>
</dbReference>
<keyword evidence="4 8" id="KW-0106">Calcium</keyword>
<feature type="non-terminal residue" evidence="10">
    <location>
        <position position="1"/>
    </location>
</feature>
<evidence type="ECO:0000256" key="5">
    <source>
        <dbReference type="ARBA" id="ARBA00022889"/>
    </source>
</evidence>